<evidence type="ECO:0000256" key="3">
    <source>
        <dbReference type="ARBA" id="ARBA00022801"/>
    </source>
</evidence>
<dbReference type="FunFam" id="3.40.50.300:FF:000541">
    <property type="entry name" value="Immunity related GTPase M"/>
    <property type="match status" value="1"/>
</dbReference>
<dbReference type="GeneTree" id="ENSGT00950000183007"/>
<proteinExistence type="inferred from homology"/>
<dbReference type="Gene3D" id="3.40.50.300">
    <property type="entry name" value="P-loop containing nucleotide triphosphate hydrolases"/>
    <property type="match status" value="1"/>
</dbReference>
<dbReference type="AlphaFoldDB" id="A0A4W3GDX1"/>
<dbReference type="GO" id="GO:0005525">
    <property type="term" value="F:GTP binding"/>
    <property type="evidence" value="ECO:0007669"/>
    <property type="project" value="UniProtKB-KW"/>
</dbReference>
<evidence type="ECO:0000256" key="1">
    <source>
        <dbReference type="ARBA" id="ARBA00005429"/>
    </source>
</evidence>
<dbReference type="InterPro" id="IPR030385">
    <property type="entry name" value="G_IRG_dom"/>
</dbReference>
<evidence type="ECO:0000256" key="4">
    <source>
        <dbReference type="ARBA" id="ARBA00023134"/>
    </source>
</evidence>
<dbReference type="PROSITE" id="PS51716">
    <property type="entry name" value="G_IRG"/>
    <property type="match status" value="1"/>
</dbReference>
<reference evidence="7" key="3">
    <citation type="journal article" date="2014" name="Nature">
        <title>Elephant shark genome provides unique insights into gnathostome evolution.</title>
        <authorList>
            <consortium name="International Elephant Shark Genome Sequencing Consortium"/>
            <person name="Venkatesh B."/>
            <person name="Lee A.P."/>
            <person name="Ravi V."/>
            <person name="Maurya A.K."/>
            <person name="Lian M.M."/>
            <person name="Swann J.B."/>
            <person name="Ohta Y."/>
            <person name="Flajnik M.F."/>
            <person name="Sutoh Y."/>
            <person name="Kasahara M."/>
            <person name="Hoon S."/>
            <person name="Gangu V."/>
            <person name="Roy S.W."/>
            <person name="Irimia M."/>
            <person name="Korzh V."/>
            <person name="Kondrychyn I."/>
            <person name="Lim Z.W."/>
            <person name="Tay B.H."/>
            <person name="Tohari S."/>
            <person name="Kong K.W."/>
            <person name="Ho S."/>
            <person name="Lorente-Galdos B."/>
            <person name="Quilez J."/>
            <person name="Marques-Bonet T."/>
            <person name="Raney B.J."/>
            <person name="Ingham P.W."/>
            <person name="Tay A."/>
            <person name="Hillier L.W."/>
            <person name="Minx P."/>
            <person name="Boehm T."/>
            <person name="Wilson R.K."/>
            <person name="Brenner S."/>
            <person name="Warren W.C."/>
        </authorList>
    </citation>
    <scope>NUCLEOTIDE SEQUENCE [LARGE SCALE GENOMIC DNA]</scope>
</reference>
<dbReference type="GO" id="GO:0016787">
    <property type="term" value="F:hydrolase activity"/>
    <property type="evidence" value="ECO:0007669"/>
    <property type="project" value="UniProtKB-KW"/>
</dbReference>
<dbReference type="Pfam" id="PF05049">
    <property type="entry name" value="IIGP"/>
    <property type="match status" value="1"/>
</dbReference>
<evidence type="ECO:0000313" key="7">
    <source>
        <dbReference type="Proteomes" id="UP000314986"/>
    </source>
</evidence>
<reference evidence="6" key="5">
    <citation type="submission" date="2025-09" db="UniProtKB">
        <authorList>
            <consortium name="Ensembl"/>
        </authorList>
    </citation>
    <scope>IDENTIFICATION</scope>
</reference>
<name>A0A4W3GDX1_CALMI</name>
<dbReference type="OMA" id="IMASERF"/>
<sequence>MAASKFFHSDEIIGLQSDYKTGGLGAILSQIRNKCSHLDEVQVNIAVAGEAGSGKSTFINAIRNLQSNAQGAAPTGHCETTTEPTMYPYPHLPNVQLWDLPAVNSCGLGMKRYLELVKFESYEFFIIVAQARFRENDAELAKKVQEQGKLCFYVRCKIDNDLHSLAMEGAEFTEDEEMKTIRMDCVANFQYTNIKIPPIFLISNFKLNKYDFPELRTNLVRHVPMIRSQGFTLALPEITREIMGQKIRSMVNRIWLLAVLAGAVGAVPRPGLLFVTSIGLVVAGLVYLQREVGLDYGSLYRAISSFREEPMSIWKTVKKLCLLSKLSPVLLATAVGCTVAMKERGFPPVTISLLGAAVSSWFTVTVLTDAVRQHVGAAQRAVKSMFDKDSFYLL</sequence>
<reference evidence="6" key="4">
    <citation type="submission" date="2025-08" db="UniProtKB">
        <authorList>
            <consortium name="Ensembl"/>
        </authorList>
    </citation>
    <scope>IDENTIFICATION</scope>
</reference>
<dbReference type="InterPro" id="IPR051515">
    <property type="entry name" value="IRG"/>
</dbReference>
<dbReference type="GO" id="GO:0016020">
    <property type="term" value="C:membrane"/>
    <property type="evidence" value="ECO:0007669"/>
    <property type="project" value="InterPro"/>
</dbReference>
<reference evidence="7" key="1">
    <citation type="journal article" date="2006" name="Science">
        <title>Ancient noncoding elements conserved in the human genome.</title>
        <authorList>
            <person name="Venkatesh B."/>
            <person name="Kirkness E.F."/>
            <person name="Loh Y.H."/>
            <person name="Halpern A.L."/>
            <person name="Lee A.P."/>
            <person name="Johnson J."/>
            <person name="Dandona N."/>
            <person name="Viswanathan L.D."/>
            <person name="Tay A."/>
            <person name="Venter J.C."/>
            <person name="Strausberg R.L."/>
            <person name="Brenner S."/>
        </authorList>
    </citation>
    <scope>NUCLEOTIDE SEQUENCE [LARGE SCALE GENOMIC DNA]</scope>
</reference>
<dbReference type="Ensembl" id="ENSCMIT00000001605.1">
    <property type="protein sequence ID" value="ENSCMIP00000001541.1"/>
    <property type="gene ID" value="ENSCMIG00000000984.1"/>
</dbReference>
<dbReference type="PANTHER" id="PTHR32341">
    <property type="entry name" value="INTERFERON-INDUCIBLE GTPASE"/>
    <property type="match status" value="1"/>
</dbReference>
<dbReference type="InterPro" id="IPR007743">
    <property type="entry name" value="Immunity-related_GTPase-like"/>
</dbReference>
<keyword evidence="7" id="KW-1185">Reference proteome</keyword>
<evidence type="ECO:0000313" key="6">
    <source>
        <dbReference type="Ensembl" id="ENSCMIP00000001541.1"/>
    </source>
</evidence>
<keyword evidence="2" id="KW-0547">Nucleotide-binding</keyword>
<reference evidence="7" key="2">
    <citation type="journal article" date="2007" name="PLoS Biol.">
        <title>Survey sequencing and comparative analysis of the elephant shark (Callorhinchus milii) genome.</title>
        <authorList>
            <person name="Venkatesh B."/>
            <person name="Kirkness E.F."/>
            <person name="Loh Y.H."/>
            <person name="Halpern A.L."/>
            <person name="Lee A.P."/>
            <person name="Johnson J."/>
            <person name="Dandona N."/>
            <person name="Viswanathan L.D."/>
            <person name="Tay A."/>
            <person name="Venter J.C."/>
            <person name="Strausberg R.L."/>
            <person name="Brenner S."/>
        </authorList>
    </citation>
    <scope>NUCLEOTIDE SEQUENCE [LARGE SCALE GENOMIC DNA]</scope>
</reference>
<dbReference type="Proteomes" id="UP000314986">
    <property type="component" value="Unassembled WGS sequence"/>
</dbReference>
<dbReference type="SUPFAM" id="SSF52540">
    <property type="entry name" value="P-loop containing nucleoside triphosphate hydrolases"/>
    <property type="match status" value="1"/>
</dbReference>
<keyword evidence="4" id="KW-0342">GTP-binding</keyword>
<evidence type="ECO:0000256" key="2">
    <source>
        <dbReference type="ARBA" id="ARBA00022741"/>
    </source>
</evidence>
<feature type="domain" description="IRG-type G" evidence="5">
    <location>
        <begin position="41"/>
        <end position="222"/>
    </location>
</feature>
<organism evidence="6 7">
    <name type="scientific">Callorhinchus milii</name>
    <name type="common">Ghost shark</name>
    <dbReference type="NCBI Taxonomy" id="7868"/>
    <lineage>
        <taxon>Eukaryota</taxon>
        <taxon>Metazoa</taxon>
        <taxon>Chordata</taxon>
        <taxon>Craniata</taxon>
        <taxon>Vertebrata</taxon>
        <taxon>Chondrichthyes</taxon>
        <taxon>Holocephali</taxon>
        <taxon>Chimaeriformes</taxon>
        <taxon>Callorhinchidae</taxon>
        <taxon>Callorhinchus</taxon>
    </lineage>
</organism>
<evidence type="ECO:0000259" key="5">
    <source>
        <dbReference type="PROSITE" id="PS51716"/>
    </source>
</evidence>
<accession>A0A4W3GDX1</accession>
<comment type="similarity">
    <text evidence="1">Belongs to the TRAFAC class dynamin-like GTPase superfamily. IRG family.</text>
</comment>
<protein>
    <recommendedName>
        <fullName evidence="5">IRG-type G domain-containing protein</fullName>
    </recommendedName>
</protein>
<dbReference type="InParanoid" id="A0A4W3GDX1"/>
<dbReference type="InterPro" id="IPR027417">
    <property type="entry name" value="P-loop_NTPase"/>
</dbReference>
<dbReference type="PANTHER" id="PTHR32341:SF10">
    <property type="entry name" value="INTERFERON-INDUCIBLE GTPASE 5"/>
    <property type="match status" value="1"/>
</dbReference>
<keyword evidence="3" id="KW-0378">Hydrolase</keyword>